<name>A0AAD4L968_9AGAM</name>
<evidence type="ECO:0000313" key="2">
    <source>
        <dbReference type="Proteomes" id="UP001201163"/>
    </source>
</evidence>
<proteinExistence type="predicted"/>
<protein>
    <submittedName>
        <fullName evidence="1">Uncharacterized protein</fullName>
    </submittedName>
</protein>
<dbReference type="AlphaFoldDB" id="A0AAD4L968"/>
<dbReference type="Proteomes" id="UP001201163">
    <property type="component" value="Unassembled WGS sequence"/>
</dbReference>
<sequence length="212" mass="23608">MVVEQWSGQAYSARAIDVLCNRNGQSVESASLGLVCIGTPTRTEVHAYVLLDVCPLNTPAVYVSSPPRASSYRSERPFRPQLPPYRSLRFAIGGRACRHPKTPQLIFIKVLITTSHRIGAYCVQSSFDGQQVVRHEAAANRKESPAVGWSDMPWECATASHPDSLFALRDRAPVPSSSPEDKSGRQLHRNDRWWRPLAMTLMTPPAILSRWA</sequence>
<accession>A0AAD4L968</accession>
<comment type="caution">
    <text evidence="1">The sequence shown here is derived from an EMBL/GenBank/DDBJ whole genome shotgun (WGS) entry which is preliminary data.</text>
</comment>
<dbReference type="EMBL" id="JAKELL010000484">
    <property type="protein sequence ID" value="KAH8976696.1"/>
    <property type="molecule type" value="Genomic_DNA"/>
</dbReference>
<gene>
    <name evidence="1" type="ORF">EDB92DRAFT_1148769</name>
</gene>
<reference evidence="1" key="1">
    <citation type="submission" date="2022-01" db="EMBL/GenBank/DDBJ databases">
        <title>Comparative genomics reveals a dynamic genome evolution in the ectomycorrhizal milk-cap (Lactarius) mushrooms.</title>
        <authorList>
            <consortium name="DOE Joint Genome Institute"/>
            <person name="Lebreton A."/>
            <person name="Tang N."/>
            <person name="Kuo A."/>
            <person name="LaButti K."/>
            <person name="Drula E."/>
            <person name="Barry K."/>
            <person name="Clum A."/>
            <person name="Lipzen A."/>
            <person name="Mousain D."/>
            <person name="Ng V."/>
            <person name="Wang R."/>
            <person name="Wang X."/>
            <person name="Dai Y."/>
            <person name="Henrissat B."/>
            <person name="Grigoriev I.V."/>
            <person name="Guerin-Laguette A."/>
            <person name="Yu F."/>
            <person name="Martin F.M."/>
        </authorList>
    </citation>
    <scope>NUCLEOTIDE SEQUENCE</scope>
    <source>
        <strain evidence="1">QP</strain>
    </source>
</reference>
<organism evidence="1 2">
    <name type="scientific">Lactarius akahatsu</name>
    <dbReference type="NCBI Taxonomy" id="416441"/>
    <lineage>
        <taxon>Eukaryota</taxon>
        <taxon>Fungi</taxon>
        <taxon>Dikarya</taxon>
        <taxon>Basidiomycota</taxon>
        <taxon>Agaricomycotina</taxon>
        <taxon>Agaricomycetes</taxon>
        <taxon>Russulales</taxon>
        <taxon>Russulaceae</taxon>
        <taxon>Lactarius</taxon>
    </lineage>
</organism>
<evidence type="ECO:0000313" key="1">
    <source>
        <dbReference type="EMBL" id="KAH8976696.1"/>
    </source>
</evidence>
<keyword evidence="2" id="KW-1185">Reference proteome</keyword>